<feature type="region of interest" description="Disordered" evidence="1">
    <location>
        <begin position="123"/>
        <end position="148"/>
    </location>
</feature>
<reference evidence="3" key="1">
    <citation type="journal article" date="2020" name="Stud. Mycol.">
        <title>101 Dothideomycetes genomes: A test case for predicting lifestyles and emergence of pathogens.</title>
        <authorList>
            <person name="Haridas S."/>
            <person name="Albert R."/>
            <person name="Binder M."/>
            <person name="Bloem J."/>
            <person name="LaButti K."/>
            <person name="Salamov A."/>
            <person name="Andreopoulos B."/>
            <person name="Baker S."/>
            <person name="Barry K."/>
            <person name="Bills G."/>
            <person name="Bluhm B."/>
            <person name="Cannon C."/>
            <person name="Castanera R."/>
            <person name="Culley D."/>
            <person name="Daum C."/>
            <person name="Ezra D."/>
            <person name="Gonzalez J."/>
            <person name="Henrissat B."/>
            <person name="Kuo A."/>
            <person name="Liang C."/>
            <person name="Lipzen A."/>
            <person name="Lutzoni F."/>
            <person name="Magnuson J."/>
            <person name="Mondo S."/>
            <person name="Nolan M."/>
            <person name="Ohm R."/>
            <person name="Pangilinan J."/>
            <person name="Park H.-J."/>
            <person name="Ramirez L."/>
            <person name="Alfaro M."/>
            <person name="Sun H."/>
            <person name="Tritt A."/>
            <person name="Yoshinaga Y."/>
            <person name="Zwiers L.-H."/>
            <person name="Turgeon B."/>
            <person name="Goodwin S."/>
            <person name="Spatafora J."/>
            <person name="Crous P."/>
            <person name="Grigoriev I."/>
        </authorList>
    </citation>
    <scope>NUCLEOTIDE SEQUENCE [LARGE SCALE GENOMIC DNA]</scope>
    <source>
        <strain evidence="3">CBS 304.66</strain>
    </source>
</reference>
<name>A0A9P4N5U1_9PLEO</name>
<feature type="compositionally biased region" description="Basic and acidic residues" evidence="1">
    <location>
        <begin position="30"/>
        <end position="66"/>
    </location>
</feature>
<gene>
    <name evidence="2" type="ORF">CC78DRAFT_576889</name>
</gene>
<protein>
    <submittedName>
        <fullName evidence="2">Uncharacterized protein</fullName>
    </submittedName>
</protein>
<evidence type="ECO:0000313" key="2">
    <source>
        <dbReference type="EMBL" id="KAF2267522.1"/>
    </source>
</evidence>
<feature type="region of interest" description="Disordered" evidence="1">
    <location>
        <begin position="1"/>
        <end position="66"/>
    </location>
</feature>
<feature type="compositionally biased region" description="Polar residues" evidence="1">
    <location>
        <begin position="123"/>
        <end position="140"/>
    </location>
</feature>
<dbReference type="AlphaFoldDB" id="A0A9P4N5U1"/>
<accession>A0A9P4N5U1</accession>
<feature type="compositionally biased region" description="Basic and acidic residues" evidence="1">
    <location>
        <begin position="1"/>
        <end position="11"/>
    </location>
</feature>
<organism evidence="2 3">
    <name type="scientific">Lojkania enalia</name>
    <dbReference type="NCBI Taxonomy" id="147567"/>
    <lineage>
        <taxon>Eukaryota</taxon>
        <taxon>Fungi</taxon>
        <taxon>Dikarya</taxon>
        <taxon>Ascomycota</taxon>
        <taxon>Pezizomycotina</taxon>
        <taxon>Dothideomycetes</taxon>
        <taxon>Pleosporomycetidae</taxon>
        <taxon>Pleosporales</taxon>
        <taxon>Pleosporales incertae sedis</taxon>
        <taxon>Lojkania</taxon>
    </lineage>
</organism>
<dbReference type="EMBL" id="ML986590">
    <property type="protein sequence ID" value="KAF2267522.1"/>
    <property type="molecule type" value="Genomic_DNA"/>
</dbReference>
<proteinExistence type="predicted"/>
<evidence type="ECO:0000256" key="1">
    <source>
        <dbReference type="SAM" id="MobiDB-lite"/>
    </source>
</evidence>
<sequence>MVPYKVHEKVKGATTRKARKDTGDTTFGNAKEDTRHESTSSSKETPETHFRETTENALETHFRETTENALETHLYSQLPETSTQNLGATGSNPPPRPRTFIYRLESRWEARMKDYVVTIQQLEESQNGEAPTTMQRNPSMKNVPDEWEHSNVLGSYAIQEDPL</sequence>
<dbReference type="Proteomes" id="UP000800093">
    <property type="component" value="Unassembled WGS sequence"/>
</dbReference>
<keyword evidence="3" id="KW-1185">Reference proteome</keyword>
<comment type="caution">
    <text evidence="2">The sequence shown here is derived from an EMBL/GenBank/DDBJ whole genome shotgun (WGS) entry which is preliminary data.</text>
</comment>
<evidence type="ECO:0000313" key="3">
    <source>
        <dbReference type="Proteomes" id="UP000800093"/>
    </source>
</evidence>